<comment type="caution">
    <text evidence="1">The sequence shown here is derived from an EMBL/GenBank/DDBJ whole genome shotgun (WGS) entry which is preliminary data.</text>
</comment>
<evidence type="ECO:0000313" key="2">
    <source>
        <dbReference type="Proteomes" id="UP001281147"/>
    </source>
</evidence>
<proteinExistence type="predicted"/>
<gene>
    <name evidence="1" type="ORF">LTR37_001531</name>
</gene>
<dbReference type="Proteomes" id="UP001281147">
    <property type="component" value="Unassembled WGS sequence"/>
</dbReference>
<protein>
    <submittedName>
        <fullName evidence="1">Uncharacterized protein</fullName>
    </submittedName>
</protein>
<reference evidence="1" key="1">
    <citation type="submission" date="2023-07" db="EMBL/GenBank/DDBJ databases">
        <title>Black Yeasts Isolated from many extreme environments.</title>
        <authorList>
            <person name="Coleine C."/>
            <person name="Stajich J.E."/>
            <person name="Selbmann L."/>
        </authorList>
    </citation>
    <scope>NUCLEOTIDE SEQUENCE</scope>
    <source>
        <strain evidence="1">CCFEE 5714</strain>
    </source>
</reference>
<evidence type="ECO:0000313" key="1">
    <source>
        <dbReference type="EMBL" id="KAK3723650.1"/>
    </source>
</evidence>
<dbReference type="EMBL" id="JAUTXU010000008">
    <property type="protein sequence ID" value="KAK3723650.1"/>
    <property type="molecule type" value="Genomic_DNA"/>
</dbReference>
<keyword evidence="2" id="KW-1185">Reference proteome</keyword>
<accession>A0ACC3NV96</accession>
<organism evidence="1 2">
    <name type="scientific">Vermiconidia calcicola</name>
    <dbReference type="NCBI Taxonomy" id="1690605"/>
    <lineage>
        <taxon>Eukaryota</taxon>
        <taxon>Fungi</taxon>
        <taxon>Dikarya</taxon>
        <taxon>Ascomycota</taxon>
        <taxon>Pezizomycotina</taxon>
        <taxon>Dothideomycetes</taxon>
        <taxon>Dothideomycetidae</taxon>
        <taxon>Mycosphaerellales</taxon>
        <taxon>Extremaceae</taxon>
        <taxon>Vermiconidia</taxon>
    </lineage>
</organism>
<name>A0ACC3NV96_9PEZI</name>
<sequence length="291" mass="33996">MIPRQIQYSNAYAFGDRTVEKPEQPIKARESSDLWHTHFVDAIKANADVIAELKFDCISVASNETYTKAQPREFRKATRRYKKALADLYAEKRMFDTWEAERQAQRVTKYKFYLAGLAQMPKDAEQLIEINGEQHLLSWMFRDLMAEAVIKDARLSFAPFTFANLTYSVPYPYEFQDYLHYIQKLALHFHIGNFDGVYYPEEIYAACEAGPHMRQWFPNLVELVVYVTWPVEWTNLARYWGPGRDEQLSTSQFTDEVRKLRAAVLGLKIATVKFSAGSHYGRMNYGSFDWV</sequence>